<dbReference type="Gene3D" id="2.60.120.260">
    <property type="entry name" value="Galactose-binding domain-like"/>
    <property type="match status" value="1"/>
</dbReference>
<evidence type="ECO:0000259" key="2">
    <source>
        <dbReference type="Pfam" id="PF00754"/>
    </source>
</evidence>
<dbReference type="Gene3D" id="2.60.120.430">
    <property type="entry name" value="Galactose-binding lectin"/>
    <property type="match status" value="1"/>
</dbReference>
<feature type="region of interest" description="Disordered" evidence="1">
    <location>
        <begin position="174"/>
        <end position="195"/>
    </location>
</feature>
<accession>A0ABR5Y8Q9</accession>
<dbReference type="InterPro" id="IPR012341">
    <property type="entry name" value="6hp_glycosidase-like_sf"/>
</dbReference>
<name>A0ABR5Y8Q9_9SPHN</name>
<dbReference type="SUPFAM" id="SSF48208">
    <property type="entry name" value="Six-hairpin glycosidases"/>
    <property type="match status" value="1"/>
</dbReference>
<gene>
    <name evidence="3" type="ORF">AVT10_06095</name>
</gene>
<dbReference type="Proteomes" id="UP000076609">
    <property type="component" value="Unassembled WGS sequence"/>
</dbReference>
<dbReference type="SUPFAM" id="SSF49785">
    <property type="entry name" value="Galactose-binding domain-like"/>
    <property type="match status" value="2"/>
</dbReference>
<keyword evidence="4" id="KW-1185">Reference proteome</keyword>
<evidence type="ECO:0000256" key="1">
    <source>
        <dbReference type="SAM" id="MobiDB-lite"/>
    </source>
</evidence>
<dbReference type="Gene3D" id="1.50.10.10">
    <property type="match status" value="1"/>
</dbReference>
<evidence type="ECO:0000313" key="3">
    <source>
        <dbReference type="EMBL" id="KZE10919.1"/>
    </source>
</evidence>
<reference evidence="4" key="1">
    <citation type="submission" date="2016-01" db="EMBL/GenBank/DDBJ databases">
        <title>Draft genome of Chromobacterium sp. F49.</title>
        <authorList>
            <person name="Hong K.W."/>
        </authorList>
    </citation>
    <scope>NUCLEOTIDE SEQUENCE [LARGE SCALE GENOMIC DNA]</scope>
    <source>
        <strain evidence="4">CN3</strain>
    </source>
</reference>
<dbReference type="Pfam" id="PF00754">
    <property type="entry name" value="F5_F8_type_C"/>
    <property type="match status" value="1"/>
</dbReference>
<proteinExistence type="predicted"/>
<feature type="domain" description="F5/8 type C" evidence="2">
    <location>
        <begin position="189"/>
        <end position="266"/>
    </location>
</feature>
<dbReference type="EMBL" id="LQQO01000045">
    <property type="protein sequence ID" value="KZE10919.1"/>
    <property type="molecule type" value="Genomic_DNA"/>
</dbReference>
<comment type="caution">
    <text evidence="3">The sequence shown here is derived from an EMBL/GenBank/DDBJ whole genome shotgun (WGS) entry which is preliminary data.</text>
</comment>
<dbReference type="InterPro" id="IPR008928">
    <property type="entry name" value="6-hairpin_glycosidase_sf"/>
</dbReference>
<evidence type="ECO:0000313" key="4">
    <source>
        <dbReference type="Proteomes" id="UP000076609"/>
    </source>
</evidence>
<dbReference type="InterPro" id="IPR000421">
    <property type="entry name" value="FA58C"/>
</dbReference>
<organism evidence="3 4">
    <name type="scientific">Sphingomonas hankookensis</name>
    <dbReference type="NCBI Taxonomy" id="563996"/>
    <lineage>
        <taxon>Bacteria</taxon>
        <taxon>Pseudomonadati</taxon>
        <taxon>Pseudomonadota</taxon>
        <taxon>Alphaproteobacteria</taxon>
        <taxon>Sphingomonadales</taxon>
        <taxon>Sphingomonadaceae</taxon>
        <taxon>Sphingomonas</taxon>
    </lineage>
</organism>
<protein>
    <recommendedName>
        <fullName evidence="2">F5/8 type C domain-containing protein</fullName>
    </recommendedName>
</protein>
<dbReference type="InterPro" id="IPR008979">
    <property type="entry name" value="Galactose-bd-like_sf"/>
</dbReference>
<sequence length="1015" mass="110062">MAGVIPVVLLAAAAQAQPLDRFDDVAAWRAASSDGVSATATAVPGVTDKALQLRYDFAKVSGYAFVRRTLPITFPPNWEMRLKVRGTGGVNDLQIKFTDADGTNVWWVTKPNFRPSAEWQELRIRPRDVQFAWGPTTDKTLKATQAVEIVVVRGRDGGAGTIEVDDWTFEALPPPRPLPAPVASDPRAIDGDRTTAAKGPVTIDFGGQRELGGLVLHWAGAATAYAIEASDDRRRWRTLRSVRHGDGGGDPIALPDTETRYLRIGGAKGLAEVEVKDRSWAETPNAFVADLARNAPRGRFPRGFTEQSYWTLVASDGGAVSGLIGEDGAIEIAKGGFSVEPFVVENGRTIAWSDVATGHSLENGYLPIPHALWTAAGWTLDTSLFADADSKRLMARWTLKNTGDVARTLRLVLAVRPFQVNPPAQFLSQRGGVSPIATLAWDGSAMAVTTPGAIAGDAAVTRRLFPLTAPAQAWAKPFDQGALADPAEPGKAMRVEDPTQLASGGLAYDITLAPGESWSTAMALGGDASVTQAALDSAHAATRASWQRTLGAVTMNVPTMKQPLADTVKSALAQVLMSRDGPALKPGTRSYDRSWIRDGAMMTETMLRMGVVAPGRAFADWYGPNLFANGKVPCCVDARGPDPVPENDSHGQYIHLVTDLYRYTGDKAALERDWPKLDAARRYMESLAQSERTAANQTPERRMLYGLMPPSISHEGYSAKAQYSLWDDFWALTGYKDAAFAARVLNKPEAAEIEAQRDRFQRDLHAAIAAAVRFWKIDYIPGATSLGDFDATSTTMGLDPAGEQARLDPKLLANTFDRQWRRVMTRPVSSDWSDYTPYELRNVSAMVRLGRRERANRMLDFYMGDRRPGGWNGWAEVVGRDQREIRFLGDVPHAWVASDYTRAALDLFAYVDQDAQAIVLAGGLDDDWLAEKGSDVRGLRTPYGTVDLAIRADGDAVVATIGGGAMPPGGFVLPWPLSGEAGRATIDGKAVKIASDGLHIPARNGPISVRMERRR</sequence>